<proteinExistence type="predicted"/>
<comment type="caution">
    <text evidence="1">The sequence shown here is derived from an EMBL/GenBank/DDBJ whole genome shotgun (WGS) entry which is preliminary data.</text>
</comment>
<accession>A0ABQ0MJZ3</accession>
<protein>
    <submittedName>
        <fullName evidence="1">Uncharacterized protein</fullName>
    </submittedName>
</protein>
<gene>
    <name evidence="1" type="ORF">GPEL0_01f3236</name>
</gene>
<dbReference type="Proteomes" id="UP000194153">
    <property type="component" value="Unassembled WGS sequence"/>
</dbReference>
<sequence length="42" mass="4273">MSEECVRLTAGQTAEVFNELTGSRGATLSMGDPGTATGKAAR</sequence>
<evidence type="ECO:0000313" key="2">
    <source>
        <dbReference type="Proteomes" id="UP000194153"/>
    </source>
</evidence>
<reference evidence="2" key="2">
    <citation type="submission" date="2017-05" db="EMBL/GenBank/DDBJ databases">
        <title>Draft genome sequence of Geobacter pelophilus, a iron(III)-reducing bacteria.</title>
        <authorList>
            <person name="Aoyagi T."/>
            <person name="Koike H."/>
            <person name="Morita T."/>
            <person name="Sato Y."/>
            <person name="Habe H."/>
            <person name="Hori T."/>
        </authorList>
    </citation>
    <scope>NUCLEOTIDE SEQUENCE [LARGE SCALE GENOMIC DNA]</scope>
    <source>
        <strain evidence="2">Drf2</strain>
    </source>
</reference>
<dbReference type="EMBL" id="BDQG01000001">
    <property type="protein sequence ID" value="GAW67417.1"/>
    <property type="molecule type" value="Genomic_DNA"/>
</dbReference>
<reference evidence="1 2" key="1">
    <citation type="submission" date="2017-04" db="EMBL/GenBank/DDBJ databases">
        <authorList>
            <consortium name="Geobacter pelophilus Genome Sequencing"/>
            <person name="Aoyagi T."/>
            <person name="Koike H."/>
            <person name="Hori T."/>
        </authorList>
    </citation>
    <scope>NUCLEOTIDE SEQUENCE [LARGE SCALE GENOMIC DNA]</scope>
    <source>
        <strain evidence="1 2">Drf2</strain>
    </source>
</reference>
<dbReference type="RefSeq" id="WP_268875230.1">
    <property type="nucleotide sequence ID" value="NZ_BDQG01000001.1"/>
</dbReference>
<keyword evidence="2" id="KW-1185">Reference proteome</keyword>
<organism evidence="1 2">
    <name type="scientific">Geoanaerobacter pelophilus</name>
    <dbReference type="NCBI Taxonomy" id="60036"/>
    <lineage>
        <taxon>Bacteria</taxon>
        <taxon>Pseudomonadati</taxon>
        <taxon>Thermodesulfobacteriota</taxon>
        <taxon>Desulfuromonadia</taxon>
        <taxon>Geobacterales</taxon>
        <taxon>Geobacteraceae</taxon>
        <taxon>Geoanaerobacter</taxon>
    </lineage>
</organism>
<name>A0ABQ0MJZ3_9BACT</name>
<evidence type="ECO:0000313" key="1">
    <source>
        <dbReference type="EMBL" id="GAW67417.1"/>
    </source>
</evidence>